<protein>
    <submittedName>
        <fullName evidence="1">Uncharacterized protein</fullName>
    </submittedName>
</protein>
<dbReference type="AlphaFoldDB" id="A0A7W8DST1"/>
<comment type="caution">
    <text evidence="1">The sequence shown here is derived from an EMBL/GenBank/DDBJ whole genome shotgun (WGS) entry which is preliminary data.</text>
</comment>
<evidence type="ECO:0000313" key="2">
    <source>
        <dbReference type="Proteomes" id="UP000535406"/>
    </source>
</evidence>
<keyword evidence="2" id="KW-1185">Reference proteome</keyword>
<reference evidence="1 2" key="1">
    <citation type="submission" date="2020-08" db="EMBL/GenBank/DDBJ databases">
        <title>Genomic Encyclopedia of Type Strains, Phase IV (KMG-IV): sequencing the most valuable type-strain genomes for metagenomic binning, comparative biology and taxonomic classification.</title>
        <authorList>
            <person name="Goeker M."/>
        </authorList>
    </citation>
    <scope>NUCLEOTIDE SEQUENCE [LARGE SCALE GENOMIC DNA]</scope>
    <source>
        <strain evidence="1 2">DSM 21319</strain>
    </source>
</reference>
<dbReference type="EMBL" id="JACHIK010000001">
    <property type="protein sequence ID" value="MBB5040817.1"/>
    <property type="molecule type" value="Genomic_DNA"/>
</dbReference>
<accession>A0A7W8DST1</accession>
<sequence length="58" mass="6982">MNEFRDRLRDIVLKHEERMKSDPRYAMAYEAMKAATVTVDRPRHYDRDGYCDNPARGY</sequence>
<dbReference type="Proteomes" id="UP000535406">
    <property type="component" value="Unassembled WGS sequence"/>
</dbReference>
<dbReference type="RefSeq" id="WP_184139951.1">
    <property type="nucleotide sequence ID" value="NZ_JACHIK010000001.1"/>
</dbReference>
<proteinExistence type="predicted"/>
<evidence type="ECO:0000313" key="1">
    <source>
        <dbReference type="EMBL" id="MBB5040817.1"/>
    </source>
</evidence>
<gene>
    <name evidence="1" type="ORF">HNQ66_000195</name>
</gene>
<name>A0A7W8DST1_9HYPH</name>
<organism evidence="1 2">
    <name type="scientific">Shinella fusca</name>
    <dbReference type="NCBI Taxonomy" id="544480"/>
    <lineage>
        <taxon>Bacteria</taxon>
        <taxon>Pseudomonadati</taxon>
        <taxon>Pseudomonadota</taxon>
        <taxon>Alphaproteobacteria</taxon>
        <taxon>Hyphomicrobiales</taxon>
        <taxon>Rhizobiaceae</taxon>
        <taxon>Shinella</taxon>
    </lineage>
</organism>